<sequence>MMRKLVEEYRKWGLEVSISKSEKMTFGGDQQGIELEDGQQIKGCEHYKYLGVRLTQDGRTDQAIKERNTLARKATAMLNGILWDPRVSKENKRRIYNVVVKSILTYGCEVWQLKERTQRMLRATEMDFWRRSAGISRRDRVRNERVRQIMGVENDIIFDVMTRQLVWFGHVNRMTEGRLPKKLLDWVPPERRRRGRPVKGWRQGVLEEMRVCQLPEGLWEDRGLWRLGVAERQKVL</sequence>
<evidence type="ECO:0008006" key="3">
    <source>
        <dbReference type="Google" id="ProtNLM"/>
    </source>
</evidence>
<evidence type="ECO:0000313" key="1">
    <source>
        <dbReference type="EMBL" id="CAH0393483.1"/>
    </source>
</evidence>
<dbReference type="EMBL" id="OU963868">
    <property type="protein sequence ID" value="CAH0393483.1"/>
    <property type="molecule type" value="Genomic_DNA"/>
</dbReference>
<name>A0A9P0AK35_BEMTA</name>
<reference evidence="1" key="1">
    <citation type="submission" date="2021-12" db="EMBL/GenBank/DDBJ databases">
        <authorList>
            <person name="King R."/>
        </authorList>
    </citation>
    <scope>NUCLEOTIDE SEQUENCE</scope>
</reference>
<dbReference type="Proteomes" id="UP001152759">
    <property type="component" value="Chromosome 7"/>
</dbReference>
<protein>
    <recommendedName>
        <fullName evidence="3">Reverse transcriptase domain-containing protein</fullName>
    </recommendedName>
</protein>
<keyword evidence="2" id="KW-1185">Reference proteome</keyword>
<accession>A0A9P0AK35</accession>
<organism evidence="1 2">
    <name type="scientific">Bemisia tabaci</name>
    <name type="common">Sweetpotato whitefly</name>
    <name type="synonym">Aleurodes tabaci</name>
    <dbReference type="NCBI Taxonomy" id="7038"/>
    <lineage>
        <taxon>Eukaryota</taxon>
        <taxon>Metazoa</taxon>
        <taxon>Ecdysozoa</taxon>
        <taxon>Arthropoda</taxon>
        <taxon>Hexapoda</taxon>
        <taxon>Insecta</taxon>
        <taxon>Pterygota</taxon>
        <taxon>Neoptera</taxon>
        <taxon>Paraneoptera</taxon>
        <taxon>Hemiptera</taxon>
        <taxon>Sternorrhyncha</taxon>
        <taxon>Aleyrodoidea</taxon>
        <taxon>Aleyrodidae</taxon>
        <taxon>Aleyrodinae</taxon>
        <taxon>Bemisia</taxon>
    </lineage>
</organism>
<dbReference type="PANTHER" id="PTHR47027:SF25">
    <property type="entry name" value="REVERSE TRANSCRIPTASE DOMAIN-CONTAINING PROTEIN"/>
    <property type="match status" value="1"/>
</dbReference>
<gene>
    <name evidence="1" type="ORF">BEMITA_LOCUS11878</name>
</gene>
<dbReference type="AlphaFoldDB" id="A0A9P0AK35"/>
<dbReference type="PANTHER" id="PTHR47027">
    <property type="entry name" value="REVERSE TRANSCRIPTASE DOMAIN-CONTAINING PROTEIN"/>
    <property type="match status" value="1"/>
</dbReference>
<evidence type="ECO:0000313" key="2">
    <source>
        <dbReference type="Proteomes" id="UP001152759"/>
    </source>
</evidence>
<proteinExistence type="predicted"/>